<dbReference type="EMBL" id="VOLQ01000027">
    <property type="protein sequence ID" value="TWX64998.1"/>
    <property type="molecule type" value="Genomic_DNA"/>
</dbReference>
<dbReference type="GO" id="GO:0000160">
    <property type="term" value="P:phosphorelay signal transduction system"/>
    <property type="evidence" value="ECO:0007669"/>
    <property type="project" value="InterPro"/>
</dbReference>
<evidence type="ECO:0000313" key="3">
    <source>
        <dbReference type="EMBL" id="TWX56154.1"/>
    </source>
</evidence>
<feature type="domain" description="Response regulatory" evidence="2">
    <location>
        <begin position="125"/>
        <end position="240"/>
    </location>
</feature>
<evidence type="ECO:0000313" key="6">
    <source>
        <dbReference type="Proteomes" id="UP000321917"/>
    </source>
</evidence>
<dbReference type="PANTHER" id="PTHR43228:SF1">
    <property type="entry name" value="TWO-COMPONENT RESPONSE REGULATOR ARR22"/>
    <property type="match status" value="1"/>
</dbReference>
<evidence type="ECO:0000256" key="1">
    <source>
        <dbReference type="PROSITE-ProRule" id="PRU00169"/>
    </source>
</evidence>
<proteinExistence type="predicted"/>
<gene>
    <name evidence="3" type="ORF">ESZ26_15355</name>
    <name evidence="4" type="ORF">ESZ27_13430</name>
</gene>
<dbReference type="CDD" id="cd00156">
    <property type="entry name" value="REC"/>
    <property type="match status" value="1"/>
</dbReference>
<dbReference type="EMBL" id="VOLR01000024">
    <property type="protein sequence ID" value="TWX56154.1"/>
    <property type="molecule type" value="Genomic_DNA"/>
</dbReference>
<keyword evidence="5" id="KW-1185">Reference proteome</keyword>
<dbReference type="SMART" id="SM00448">
    <property type="entry name" value="REC"/>
    <property type="match status" value="1"/>
</dbReference>
<sequence length="480" mass="54846">MMNSNIFLVNLPDQVTTSLLPVLQGENLGHVQSFITDDLTQPLKIAITNTDYLILYIETIDEESIARLKLKQNIPTLLITRSLNFEMERTAKEHYIDMVVNENDSELSSLIYGFIRQHDIYRFQHALVVDDSRVDSRIVANILSSEFINNDTELNSEQVIERLRLTPTINILILDYEMPSKNGCELMQEIKETFLDRSFIFIGLTGNRNGAIKFLANGADDVFIKPIDNELFTLTLRRLIFNAHKMNRDQCTLNDYKKIINNMTKEISDPIYVLTTVNDCLLEGKVSKAQYENFKTLSQLSKEKLTHTFDSFLNYFAISNYMQSSALKSSSLQSMIATQLYLESSRDKLRNIIVKKSFDDDIKNLCVPEKIGQVINQLTHDAVMRSQNGGELTIRLYTKNEDIVFEVQDASSVSKASLLTSVGIEKPPEGLIQTPILNQLLCQKIINEYDGSLGVHHENSGDVHFFKIPKKTFYLGKIYH</sequence>
<dbReference type="OrthoDB" id="9782655at2"/>
<organism evidence="4 6">
    <name type="scientific">Colwellia hornerae</name>
    <dbReference type="NCBI Taxonomy" id="89402"/>
    <lineage>
        <taxon>Bacteria</taxon>
        <taxon>Pseudomonadati</taxon>
        <taxon>Pseudomonadota</taxon>
        <taxon>Gammaproteobacteria</taxon>
        <taxon>Alteromonadales</taxon>
        <taxon>Colwelliaceae</taxon>
        <taxon>Colwellia</taxon>
    </lineage>
</organism>
<evidence type="ECO:0000313" key="4">
    <source>
        <dbReference type="EMBL" id="TWX64998.1"/>
    </source>
</evidence>
<dbReference type="PANTHER" id="PTHR43228">
    <property type="entry name" value="TWO-COMPONENT RESPONSE REGULATOR"/>
    <property type="match status" value="1"/>
</dbReference>
<reference evidence="4 6" key="1">
    <citation type="submission" date="2019-07" db="EMBL/GenBank/DDBJ databases">
        <title>Genomes of sea-ice associated Colwellia species.</title>
        <authorList>
            <person name="Bowman J.P."/>
        </authorList>
    </citation>
    <scope>NUCLEOTIDE SEQUENCE [LARGE SCALE GENOMIC DNA]</scope>
    <source>
        <strain evidence="3 5">ACAM 607</strain>
        <strain evidence="4 6">IC036</strain>
    </source>
</reference>
<dbReference type="Proteomes" id="UP000321525">
    <property type="component" value="Unassembled WGS sequence"/>
</dbReference>
<dbReference type="RefSeq" id="WP_146800342.1">
    <property type="nucleotide sequence ID" value="NZ_VOLP01000023.1"/>
</dbReference>
<comment type="caution">
    <text evidence="4">The sequence shown here is derived from an EMBL/GenBank/DDBJ whole genome shotgun (WGS) entry which is preliminary data.</text>
</comment>
<dbReference type="SUPFAM" id="SSF55874">
    <property type="entry name" value="ATPase domain of HSP90 chaperone/DNA topoisomerase II/histidine kinase"/>
    <property type="match status" value="1"/>
</dbReference>
<dbReference type="InterPro" id="IPR036890">
    <property type="entry name" value="HATPase_C_sf"/>
</dbReference>
<dbReference type="Gene3D" id="3.30.565.10">
    <property type="entry name" value="Histidine kinase-like ATPase, C-terminal domain"/>
    <property type="match status" value="1"/>
</dbReference>
<dbReference type="Proteomes" id="UP000321917">
    <property type="component" value="Unassembled WGS sequence"/>
</dbReference>
<dbReference type="AlphaFoldDB" id="A0A5C6Q863"/>
<dbReference type="InterPro" id="IPR052048">
    <property type="entry name" value="ST_Response_Regulator"/>
</dbReference>
<dbReference type="PROSITE" id="PS50110">
    <property type="entry name" value="RESPONSE_REGULATORY"/>
    <property type="match status" value="1"/>
</dbReference>
<keyword evidence="1" id="KW-0597">Phosphoprotein</keyword>
<accession>A0A5C6Q863</accession>
<dbReference type="SUPFAM" id="SSF52172">
    <property type="entry name" value="CheY-like"/>
    <property type="match status" value="1"/>
</dbReference>
<feature type="modified residue" description="4-aspartylphosphate" evidence="1">
    <location>
        <position position="175"/>
    </location>
</feature>
<evidence type="ECO:0000259" key="2">
    <source>
        <dbReference type="PROSITE" id="PS50110"/>
    </source>
</evidence>
<dbReference type="Pfam" id="PF00072">
    <property type="entry name" value="Response_reg"/>
    <property type="match status" value="1"/>
</dbReference>
<protein>
    <submittedName>
        <fullName evidence="4">Response regulator</fullName>
    </submittedName>
</protein>
<dbReference type="InterPro" id="IPR011006">
    <property type="entry name" value="CheY-like_superfamily"/>
</dbReference>
<dbReference type="Gene3D" id="3.40.50.2300">
    <property type="match status" value="1"/>
</dbReference>
<evidence type="ECO:0000313" key="5">
    <source>
        <dbReference type="Proteomes" id="UP000321525"/>
    </source>
</evidence>
<dbReference type="InterPro" id="IPR001789">
    <property type="entry name" value="Sig_transdc_resp-reg_receiver"/>
</dbReference>
<name>A0A5C6Q863_9GAMM</name>